<dbReference type="Proteomes" id="UP001202328">
    <property type="component" value="Unassembled WGS sequence"/>
</dbReference>
<evidence type="ECO:0000313" key="1">
    <source>
        <dbReference type="EMBL" id="KAI3916978.1"/>
    </source>
</evidence>
<sequence length="87" mass="9871">EFRSMTRWCCRSRKGNLTRGNEVIALTEELLATVNLPQSEGASEYTQASNHLSESFRKFPVRYEAKLCLQMGIMFISRDGVAEVTPI</sequence>
<comment type="caution">
    <text evidence="1">The sequence shown here is derived from an EMBL/GenBank/DDBJ whole genome shotgun (WGS) entry which is preliminary data.</text>
</comment>
<name>A0AAD4SS78_9MAGN</name>
<accession>A0AAD4SS78</accession>
<evidence type="ECO:0000313" key="2">
    <source>
        <dbReference type="Proteomes" id="UP001202328"/>
    </source>
</evidence>
<dbReference type="EMBL" id="JAJJMB010009038">
    <property type="protein sequence ID" value="KAI3916978.1"/>
    <property type="molecule type" value="Genomic_DNA"/>
</dbReference>
<dbReference type="AlphaFoldDB" id="A0AAD4SS78"/>
<reference evidence="1" key="1">
    <citation type="submission" date="2022-04" db="EMBL/GenBank/DDBJ databases">
        <title>A functionally conserved STORR gene fusion in Papaver species that diverged 16.8 million years ago.</title>
        <authorList>
            <person name="Catania T."/>
        </authorList>
    </citation>
    <scope>NUCLEOTIDE SEQUENCE</scope>
    <source>
        <strain evidence="1">S-188037</strain>
    </source>
</reference>
<keyword evidence="2" id="KW-1185">Reference proteome</keyword>
<feature type="non-terminal residue" evidence="1">
    <location>
        <position position="1"/>
    </location>
</feature>
<gene>
    <name evidence="1" type="ORF">MKW98_016712</name>
</gene>
<organism evidence="1 2">
    <name type="scientific">Papaver atlanticum</name>
    <dbReference type="NCBI Taxonomy" id="357466"/>
    <lineage>
        <taxon>Eukaryota</taxon>
        <taxon>Viridiplantae</taxon>
        <taxon>Streptophyta</taxon>
        <taxon>Embryophyta</taxon>
        <taxon>Tracheophyta</taxon>
        <taxon>Spermatophyta</taxon>
        <taxon>Magnoliopsida</taxon>
        <taxon>Ranunculales</taxon>
        <taxon>Papaveraceae</taxon>
        <taxon>Papaveroideae</taxon>
        <taxon>Papaver</taxon>
    </lineage>
</organism>
<proteinExistence type="predicted"/>
<protein>
    <submittedName>
        <fullName evidence="1">Uncharacterized protein</fullName>
    </submittedName>
</protein>